<evidence type="ECO:0000313" key="2">
    <source>
        <dbReference type="Proteomes" id="UP000547510"/>
    </source>
</evidence>
<reference evidence="1 2" key="1">
    <citation type="submission" date="2020-08" db="EMBL/GenBank/DDBJ databases">
        <title>Genomic Encyclopedia of Type Strains, Phase III (KMG-III): the genomes of soil and plant-associated and newly described type strains.</title>
        <authorList>
            <person name="Whitman W."/>
        </authorList>
    </citation>
    <scope>NUCLEOTIDE SEQUENCE [LARGE SCALE GENOMIC DNA]</scope>
    <source>
        <strain evidence="1 2">CECT 8640</strain>
    </source>
</reference>
<organism evidence="1 2">
    <name type="scientific">Saccharothrix tamanrassetensis</name>
    <dbReference type="NCBI Taxonomy" id="1051531"/>
    <lineage>
        <taxon>Bacteria</taxon>
        <taxon>Bacillati</taxon>
        <taxon>Actinomycetota</taxon>
        <taxon>Actinomycetes</taxon>
        <taxon>Pseudonocardiales</taxon>
        <taxon>Pseudonocardiaceae</taxon>
        <taxon>Saccharothrix</taxon>
    </lineage>
</organism>
<comment type="caution">
    <text evidence="1">The sequence shown here is derived from an EMBL/GenBank/DDBJ whole genome shotgun (WGS) entry which is preliminary data.</text>
</comment>
<name>A0A841CEG8_9PSEU</name>
<dbReference type="AlphaFoldDB" id="A0A841CEG8"/>
<dbReference type="Proteomes" id="UP000547510">
    <property type="component" value="Unassembled WGS sequence"/>
</dbReference>
<accession>A0A841CEG8</accession>
<sequence>MRKISMKARPVIRPERTIRSFSWFSGDDS</sequence>
<keyword evidence="2" id="KW-1185">Reference proteome</keyword>
<gene>
    <name evidence="1" type="ORF">FHS29_000985</name>
</gene>
<evidence type="ECO:0000313" key="1">
    <source>
        <dbReference type="EMBL" id="MBB5954415.1"/>
    </source>
</evidence>
<protein>
    <submittedName>
        <fullName evidence="1">Uncharacterized protein</fullName>
    </submittedName>
</protein>
<proteinExistence type="predicted"/>
<dbReference type="EMBL" id="JACHJN010000002">
    <property type="protein sequence ID" value="MBB5954415.1"/>
    <property type="molecule type" value="Genomic_DNA"/>
</dbReference>